<dbReference type="Pfam" id="PF18014">
    <property type="entry name" value="Acetyltransf_18"/>
    <property type="match status" value="1"/>
</dbReference>
<reference evidence="2 3" key="1">
    <citation type="submission" date="2018-03" db="EMBL/GenBank/DDBJ databases">
        <authorList>
            <person name="Keele B.F."/>
        </authorList>
    </citation>
    <scope>NUCLEOTIDE SEQUENCE [LARGE SCALE GENOMIC DNA]</scope>
    <source>
        <strain evidence="2 3">CeCT 8812</strain>
    </source>
</reference>
<dbReference type="Proteomes" id="UP000244932">
    <property type="component" value="Unassembled WGS sequence"/>
</dbReference>
<dbReference type="PROSITE" id="PS51186">
    <property type="entry name" value="GNAT"/>
    <property type="match status" value="1"/>
</dbReference>
<dbReference type="EMBL" id="OMKW01000002">
    <property type="protein sequence ID" value="SPF29105.1"/>
    <property type="molecule type" value="Genomic_DNA"/>
</dbReference>
<organism evidence="2 3">
    <name type="scientific">Pontivivens insulae</name>
    <dbReference type="NCBI Taxonomy" id="1639689"/>
    <lineage>
        <taxon>Bacteria</taxon>
        <taxon>Pseudomonadati</taxon>
        <taxon>Pseudomonadota</taxon>
        <taxon>Alphaproteobacteria</taxon>
        <taxon>Rhodobacterales</taxon>
        <taxon>Paracoccaceae</taxon>
        <taxon>Pontivivens</taxon>
    </lineage>
</organism>
<feature type="domain" description="N-acetyltransferase" evidence="1">
    <location>
        <begin position="1"/>
        <end position="129"/>
    </location>
</feature>
<dbReference type="GO" id="GO:0016747">
    <property type="term" value="F:acyltransferase activity, transferring groups other than amino-acyl groups"/>
    <property type="evidence" value="ECO:0007669"/>
    <property type="project" value="InterPro"/>
</dbReference>
<keyword evidence="3" id="KW-1185">Reference proteome</keyword>
<sequence length="256" mass="27216">MLEWAAAEGWNPGLDDVDAFSQADPRGFFVREVDGAPIAAISVVNHGDDLAFLGLYLCQPEFRGQGHGYALWHHALAHAGGRTIGLDGVPAQEANYARSGFQRTGASIRYMLDLSGPPVAALDPVVDLGAAIALDRAVNCADREPFMKAWLTDTPTRRSFSLGRETLITLRQCREGAKIGPLIASNLDDAEVLVRGAAAHATGPVFLDIPDANPAAAALAARLGGVETFRTARMYRGTPPATNHTRLFGIATMELG</sequence>
<dbReference type="Gene3D" id="3.40.630.30">
    <property type="match status" value="1"/>
</dbReference>
<evidence type="ECO:0000313" key="2">
    <source>
        <dbReference type="EMBL" id="SPF29105.1"/>
    </source>
</evidence>
<dbReference type="PANTHER" id="PTHR47237">
    <property type="entry name" value="SLL0310 PROTEIN"/>
    <property type="match status" value="1"/>
</dbReference>
<dbReference type="InterPro" id="IPR016181">
    <property type="entry name" value="Acyl_CoA_acyltransferase"/>
</dbReference>
<dbReference type="Gene3D" id="3.40.630.90">
    <property type="match status" value="1"/>
</dbReference>
<dbReference type="InterPro" id="IPR000182">
    <property type="entry name" value="GNAT_dom"/>
</dbReference>
<dbReference type="AlphaFoldDB" id="A0A2R8AAI3"/>
<dbReference type="CDD" id="cd04301">
    <property type="entry name" value="NAT_SF"/>
    <property type="match status" value="1"/>
</dbReference>
<dbReference type="InterPro" id="IPR041496">
    <property type="entry name" value="YitH/HolE_GNAT"/>
</dbReference>
<proteinExistence type="predicted"/>
<accession>A0A2R8AAI3</accession>
<protein>
    <recommendedName>
        <fullName evidence="1">N-acetyltransferase domain-containing protein</fullName>
    </recommendedName>
</protein>
<dbReference type="PANTHER" id="PTHR47237:SF1">
    <property type="entry name" value="SLL0310 PROTEIN"/>
    <property type="match status" value="1"/>
</dbReference>
<dbReference type="Pfam" id="PF00583">
    <property type="entry name" value="Acetyltransf_1"/>
    <property type="match status" value="1"/>
</dbReference>
<dbReference type="SUPFAM" id="SSF55729">
    <property type="entry name" value="Acyl-CoA N-acyltransferases (Nat)"/>
    <property type="match status" value="1"/>
</dbReference>
<gene>
    <name evidence="2" type="ORF">POI8812_01411</name>
</gene>
<dbReference type="InterPro" id="IPR052729">
    <property type="entry name" value="Acyl/Acetyltrans_Enzymes"/>
</dbReference>
<name>A0A2R8AAI3_9RHOB</name>
<evidence type="ECO:0000259" key="1">
    <source>
        <dbReference type="PROSITE" id="PS51186"/>
    </source>
</evidence>
<evidence type="ECO:0000313" key="3">
    <source>
        <dbReference type="Proteomes" id="UP000244932"/>
    </source>
</evidence>
<dbReference type="OrthoDB" id="20916at2"/>